<comment type="caution">
    <text evidence="1">The sequence shown here is derived from an EMBL/GenBank/DDBJ whole genome shotgun (WGS) entry which is preliminary data.</text>
</comment>
<dbReference type="AlphaFoldDB" id="A0A1Z9YU94"/>
<keyword evidence="2" id="KW-1185">Reference proteome</keyword>
<dbReference type="Gene3D" id="3.40.50.720">
    <property type="entry name" value="NAD(P)-binding Rossmann-like Domain"/>
    <property type="match status" value="1"/>
</dbReference>
<organism evidence="1 2">
    <name type="scientific">Acinetobacter populi</name>
    <dbReference type="NCBI Taxonomy" id="1582270"/>
    <lineage>
        <taxon>Bacteria</taxon>
        <taxon>Pseudomonadati</taxon>
        <taxon>Pseudomonadota</taxon>
        <taxon>Gammaproteobacteria</taxon>
        <taxon>Moraxellales</taxon>
        <taxon>Moraxellaceae</taxon>
        <taxon>Acinetobacter</taxon>
    </lineage>
</organism>
<protein>
    <recommendedName>
        <fullName evidence="3">3-oxoacyl-ACP reductase</fullName>
    </recommendedName>
</protein>
<name>A0A1Z9YU94_9GAMM</name>
<gene>
    <name evidence="1" type="ORF">CAP51_16265</name>
</gene>
<dbReference type="Pfam" id="PF00106">
    <property type="entry name" value="adh_short"/>
    <property type="match status" value="1"/>
</dbReference>
<evidence type="ECO:0008006" key="3">
    <source>
        <dbReference type="Google" id="ProtNLM"/>
    </source>
</evidence>
<accession>A0A1Z9YU94</accession>
<dbReference type="EMBL" id="NEXX01000007">
    <property type="protein sequence ID" value="OUY05771.1"/>
    <property type="molecule type" value="Genomic_DNA"/>
</dbReference>
<dbReference type="InterPro" id="IPR002347">
    <property type="entry name" value="SDR_fam"/>
</dbReference>
<dbReference type="Proteomes" id="UP000196536">
    <property type="component" value="Unassembled WGS sequence"/>
</dbReference>
<evidence type="ECO:0000313" key="1">
    <source>
        <dbReference type="EMBL" id="OUY05771.1"/>
    </source>
</evidence>
<dbReference type="InterPro" id="IPR036291">
    <property type="entry name" value="NAD(P)-bd_dom_sf"/>
</dbReference>
<dbReference type="SUPFAM" id="SSF51735">
    <property type="entry name" value="NAD(P)-binding Rossmann-fold domains"/>
    <property type="match status" value="1"/>
</dbReference>
<sequence>MNHLIKTALVTGASRGIGQAVAKRLAQDSFYVIVNYVHNPISANETIVYKANRYFVS</sequence>
<proteinExistence type="predicted"/>
<evidence type="ECO:0000313" key="2">
    <source>
        <dbReference type="Proteomes" id="UP000196536"/>
    </source>
</evidence>
<reference evidence="1 2" key="1">
    <citation type="submission" date="2017-05" db="EMBL/GenBank/DDBJ databases">
        <title>Acinetobacter populi ANC 5415 (= PBJ7), whole genome shotgun sequencing project.</title>
        <authorList>
            <person name="Nemec A."/>
            <person name="Radolfova-Krizova L."/>
        </authorList>
    </citation>
    <scope>NUCLEOTIDE SEQUENCE [LARGE SCALE GENOMIC DNA]</scope>
    <source>
        <strain evidence="1 2">PBJ7</strain>
    </source>
</reference>